<sequence length="901" mass="102742">MGKYDFEEELSDSDGDDDFLHDEIRALSMAYAMARKDDNSVDKSFHKSDAVGTSLGCEFLDVHQGVFGQDTWDAAENFQNVETSNCTSSFPISAQTFMEAIKKNRSSQKFIRSKMLHIEARMEEINDIKKRLKTLRDFQVQCKKKIGRALSQKQDARVQLISAPKQRANTKGSEKNISAMLYGPLENSHVALYKAAMENFPLSFHREKWSKDEKQLLNKEISNQFQKSLFNKSADAVSAIEESGFDNGVDGMISSIKKLEITPEIIQDFVGKVDWNQLASMFPRRSREECEARFMLSFNKNLSMPSRQASEGGSQIASTLLGAVLSRRCQKTWRLGRLYQDARWLNNENCVINRDNWTSDEDKHLLLLIQKNGIHNWSYIAEKLETNRTPFQCLARYQRSLNASILKRDWTEDEDAQLRCAVESFGESNWQAVASVLEGRTGTQCSNRWNKTLLPARQRVGTWSISEDKRLKVAVTLFGHKSWHRIASFVPGRTQAQCRERWVNVLDPSLNRGQWTEEDDMRLIKAIQEHGHCWSKVAVCVPLRTDNQCRRRWMRLFPNDVLRLKAAKDIEKAALISNFVDRESERPTLGANDFVPLRITDSTNRQEIENVTQEQSKSRKSRKSRKADPTSVSCHGPKGVRSRKCKKGDRLTTHNDDCDDARRANEKRRAIRSGSKERRKTRNCSLAAEPNKSREIPELHDNSESETLNIPIRIRSSRLRGVRSKEVALISHCGGSQATGIHDTGMNVATLVHSSSQDNVSEMLDGQSTLSDLLLRIREEQVEMSNIVPKTKKRRFSKLQPRRISLAKTNLGDNNCEAMELRTSDDGNETLPKDSACSSKENAVTKQKKRKLRLDQSVGWEELPLAVIFRRNVTRIERRISSDNIHVLSDILTTSTVAALD</sequence>
<keyword evidence="4" id="KW-0804">Transcription</keyword>
<evidence type="ECO:0000256" key="4">
    <source>
        <dbReference type="ARBA" id="ARBA00023163"/>
    </source>
</evidence>
<evidence type="ECO:0000256" key="2">
    <source>
        <dbReference type="ARBA" id="ARBA00023015"/>
    </source>
</evidence>
<dbReference type="AlphaFoldDB" id="A0A803MXY1"/>
<dbReference type="GO" id="GO:0019185">
    <property type="term" value="C:snRNA-activating protein complex"/>
    <property type="evidence" value="ECO:0007669"/>
    <property type="project" value="TreeGrafter"/>
</dbReference>
<evidence type="ECO:0000313" key="10">
    <source>
        <dbReference type="Proteomes" id="UP000596660"/>
    </source>
</evidence>
<dbReference type="InterPro" id="IPR051575">
    <property type="entry name" value="Myb-like_DNA-bd"/>
</dbReference>
<dbReference type="PROSITE" id="PS51294">
    <property type="entry name" value="HTH_MYB"/>
    <property type="match status" value="4"/>
</dbReference>
<keyword evidence="5" id="KW-0539">Nucleus</keyword>
<comment type="subcellular location">
    <subcellularLocation>
        <location evidence="1">Nucleus</location>
    </subcellularLocation>
</comment>
<feature type="domain" description="Myb-like" evidence="7">
    <location>
        <begin position="455"/>
        <end position="506"/>
    </location>
</feature>
<feature type="region of interest" description="Disordered" evidence="6">
    <location>
        <begin position="605"/>
        <end position="693"/>
    </location>
</feature>
<feature type="domain" description="Myb-like" evidence="7">
    <location>
        <begin position="353"/>
        <end position="401"/>
    </location>
</feature>
<accession>A0A803MXY1</accession>
<feature type="domain" description="Myb-like" evidence="7">
    <location>
        <begin position="402"/>
        <end position="453"/>
    </location>
</feature>
<name>A0A803MXY1_CHEQI</name>
<evidence type="ECO:0000256" key="6">
    <source>
        <dbReference type="SAM" id="MobiDB-lite"/>
    </source>
</evidence>
<dbReference type="GO" id="GO:0042796">
    <property type="term" value="P:snRNA transcription by RNA polymerase III"/>
    <property type="evidence" value="ECO:0007669"/>
    <property type="project" value="TreeGrafter"/>
</dbReference>
<dbReference type="Gramene" id="AUR62037061-RA">
    <property type="protein sequence ID" value="AUR62037061-RA:cds"/>
    <property type="gene ID" value="AUR62037061"/>
</dbReference>
<evidence type="ECO:0000256" key="5">
    <source>
        <dbReference type="ARBA" id="ARBA00023242"/>
    </source>
</evidence>
<feature type="domain" description="Myb-like" evidence="7">
    <location>
        <begin position="507"/>
        <end position="557"/>
    </location>
</feature>
<dbReference type="InterPro" id="IPR009057">
    <property type="entry name" value="Homeodomain-like_sf"/>
</dbReference>
<feature type="domain" description="HTH myb-type" evidence="8">
    <location>
        <begin position="402"/>
        <end position="457"/>
    </location>
</feature>
<protein>
    <submittedName>
        <fullName evidence="9">Uncharacterized protein</fullName>
    </submittedName>
</protein>
<keyword evidence="3" id="KW-0238">DNA-binding</keyword>
<dbReference type="InterPro" id="IPR017930">
    <property type="entry name" value="Myb_dom"/>
</dbReference>
<dbReference type="CDD" id="cd00167">
    <property type="entry name" value="SANT"/>
    <property type="match status" value="3"/>
</dbReference>
<dbReference type="GO" id="GO:0042795">
    <property type="term" value="P:snRNA transcription by RNA polymerase II"/>
    <property type="evidence" value="ECO:0007669"/>
    <property type="project" value="TreeGrafter"/>
</dbReference>
<feature type="compositionally biased region" description="Basic residues" evidence="6">
    <location>
        <begin position="638"/>
        <end position="647"/>
    </location>
</feature>
<feature type="domain" description="HTH myb-type" evidence="8">
    <location>
        <begin position="352"/>
        <end position="401"/>
    </location>
</feature>
<feature type="domain" description="HTH myb-type" evidence="8">
    <location>
        <begin position="461"/>
        <end position="506"/>
    </location>
</feature>
<feature type="compositionally biased region" description="Polar residues" evidence="6">
    <location>
        <begin position="605"/>
        <end position="615"/>
    </location>
</feature>
<dbReference type="Gene3D" id="1.10.10.60">
    <property type="entry name" value="Homeodomain-like"/>
    <property type="match status" value="4"/>
</dbReference>
<dbReference type="GO" id="GO:0000978">
    <property type="term" value="F:RNA polymerase II cis-regulatory region sequence-specific DNA binding"/>
    <property type="evidence" value="ECO:0007669"/>
    <property type="project" value="TreeGrafter"/>
</dbReference>
<evidence type="ECO:0000313" key="9">
    <source>
        <dbReference type="EnsemblPlants" id="AUR62037061-RA:cds"/>
    </source>
</evidence>
<dbReference type="PANTHER" id="PTHR46621">
    <property type="entry name" value="SNRNA-ACTIVATING PROTEIN COMPLEX SUBUNIT 4"/>
    <property type="match status" value="1"/>
</dbReference>
<evidence type="ECO:0000256" key="3">
    <source>
        <dbReference type="ARBA" id="ARBA00023125"/>
    </source>
</evidence>
<dbReference type="OMA" id="IQKNGIH"/>
<dbReference type="Proteomes" id="UP000596660">
    <property type="component" value="Unplaced"/>
</dbReference>
<feature type="compositionally biased region" description="Basic and acidic residues" evidence="6">
    <location>
        <begin position="648"/>
        <end position="668"/>
    </location>
</feature>
<dbReference type="GO" id="GO:0005634">
    <property type="term" value="C:nucleus"/>
    <property type="evidence" value="ECO:0007669"/>
    <property type="project" value="UniProtKB-SubCell"/>
</dbReference>
<dbReference type="PROSITE" id="PS50090">
    <property type="entry name" value="MYB_LIKE"/>
    <property type="match status" value="4"/>
</dbReference>
<keyword evidence="2" id="KW-0805">Transcription regulation</keyword>
<dbReference type="GO" id="GO:0001006">
    <property type="term" value="F:RNA polymerase III type 3 promoter sequence-specific DNA binding"/>
    <property type="evidence" value="ECO:0007669"/>
    <property type="project" value="TreeGrafter"/>
</dbReference>
<evidence type="ECO:0000259" key="8">
    <source>
        <dbReference type="PROSITE" id="PS51294"/>
    </source>
</evidence>
<dbReference type="SMART" id="SM00717">
    <property type="entry name" value="SANT"/>
    <property type="match status" value="5"/>
</dbReference>
<feature type="compositionally biased region" description="Basic residues" evidence="6">
    <location>
        <begin position="669"/>
        <end position="682"/>
    </location>
</feature>
<dbReference type="InterPro" id="IPR001005">
    <property type="entry name" value="SANT/Myb"/>
</dbReference>
<dbReference type="Pfam" id="PF00249">
    <property type="entry name" value="Myb_DNA-binding"/>
    <property type="match status" value="4"/>
</dbReference>
<dbReference type="SUPFAM" id="SSF46689">
    <property type="entry name" value="Homeodomain-like"/>
    <property type="match status" value="3"/>
</dbReference>
<reference evidence="9" key="1">
    <citation type="journal article" date="2017" name="Nature">
        <title>The genome of Chenopodium quinoa.</title>
        <authorList>
            <person name="Jarvis D.E."/>
            <person name="Ho Y.S."/>
            <person name="Lightfoot D.J."/>
            <person name="Schmoeckel S.M."/>
            <person name="Li B."/>
            <person name="Borm T.J.A."/>
            <person name="Ohyanagi H."/>
            <person name="Mineta K."/>
            <person name="Michell C.T."/>
            <person name="Saber N."/>
            <person name="Kharbatia N.M."/>
            <person name="Rupper R.R."/>
            <person name="Sharp A.R."/>
            <person name="Dally N."/>
            <person name="Boughton B.A."/>
            <person name="Woo Y.H."/>
            <person name="Gao G."/>
            <person name="Schijlen E.G.W.M."/>
            <person name="Guo X."/>
            <person name="Momin A.A."/>
            <person name="Negrao S."/>
            <person name="Al-Babili S."/>
            <person name="Gehring C."/>
            <person name="Roessner U."/>
            <person name="Jung C."/>
            <person name="Murphy K."/>
            <person name="Arold S.T."/>
            <person name="Gojobori T."/>
            <person name="van der Linden C.G."/>
            <person name="van Loo E.N."/>
            <person name="Jellen E.N."/>
            <person name="Maughan P.J."/>
            <person name="Tester M."/>
        </authorList>
    </citation>
    <scope>NUCLEOTIDE SEQUENCE [LARGE SCALE GENOMIC DNA]</scope>
    <source>
        <strain evidence="9">cv. PI 614886</strain>
    </source>
</reference>
<keyword evidence="10" id="KW-1185">Reference proteome</keyword>
<dbReference type="PANTHER" id="PTHR46621:SF1">
    <property type="entry name" value="SNRNA-ACTIVATING PROTEIN COMPLEX SUBUNIT 4"/>
    <property type="match status" value="1"/>
</dbReference>
<dbReference type="EnsemblPlants" id="AUR62037061-RA">
    <property type="protein sequence ID" value="AUR62037061-RA:cds"/>
    <property type="gene ID" value="AUR62037061"/>
</dbReference>
<proteinExistence type="predicted"/>
<evidence type="ECO:0000256" key="1">
    <source>
        <dbReference type="ARBA" id="ARBA00004123"/>
    </source>
</evidence>
<reference evidence="9" key="2">
    <citation type="submission" date="2021-03" db="UniProtKB">
        <authorList>
            <consortium name="EnsemblPlants"/>
        </authorList>
    </citation>
    <scope>IDENTIFICATION</scope>
</reference>
<organism evidence="9 10">
    <name type="scientific">Chenopodium quinoa</name>
    <name type="common">Quinoa</name>
    <dbReference type="NCBI Taxonomy" id="63459"/>
    <lineage>
        <taxon>Eukaryota</taxon>
        <taxon>Viridiplantae</taxon>
        <taxon>Streptophyta</taxon>
        <taxon>Embryophyta</taxon>
        <taxon>Tracheophyta</taxon>
        <taxon>Spermatophyta</taxon>
        <taxon>Magnoliopsida</taxon>
        <taxon>eudicotyledons</taxon>
        <taxon>Gunneridae</taxon>
        <taxon>Pentapetalae</taxon>
        <taxon>Caryophyllales</taxon>
        <taxon>Chenopodiaceae</taxon>
        <taxon>Chenopodioideae</taxon>
        <taxon>Atripliceae</taxon>
        <taxon>Chenopodium</taxon>
    </lineage>
</organism>
<evidence type="ECO:0000259" key="7">
    <source>
        <dbReference type="PROSITE" id="PS50090"/>
    </source>
</evidence>
<feature type="domain" description="HTH myb-type" evidence="8">
    <location>
        <begin position="507"/>
        <end position="561"/>
    </location>
</feature>